<feature type="compositionally biased region" description="Polar residues" evidence="2">
    <location>
        <begin position="233"/>
        <end position="242"/>
    </location>
</feature>
<feature type="region of interest" description="Disordered" evidence="2">
    <location>
        <begin position="267"/>
        <end position="361"/>
    </location>
</feature>
<evidence type="ECO:0000313" key="11">
    <source>
        <dbReference type="RefSeq" id="XP_031748489.1"/>
    </source>
</evidence>
<dbReference type="Ensembl" id="ENSXETT00000117906">
    <property type="protein sequence ID" value="ENSXETP00000105524"/>
    <property type="gene ID" value="ENSXETG00000019286"/>
</dbReference>
<dbReference type="Proteomes" id="UP000008143">
    <property type="component" value="Chromosome 9"/>
</dbReference>
<feature type="compositionally biased region" description="Gly residues" evidence="2">
    <location>
        <begin position="314"/>
        <end position="323"/>
    </location>
</feature>
<dbReference type="SMART" id="SM00726">
    <property type="entry name" value="UIM"/>
    <property type="match status" value="2"/>
</dbReference>
<dbReference type="PANTHER" id="PTHR45168:SF1">
    <property type="entry name" value="DNAJ HOMOLOG SUBFAMILY B MEMBER 2"/>
    <property type="match status" value="1"/>
</dbReference>
<dbReference type="RefSeq" id="XP_012825841.2">
    <property type="nucleotide sequence ID" value="XM_012970387.3"/>
</dbReference>
<feature type="region of interest" description="Disordered" evidence="2">
    <location>
        <begin position="218"/>
        <end position="252"/>
    </location>
</feature>
<dbReference type="Pfam" id="PF00226">
    <property type="entry name" value="DnaJ"/>
    <property type="match status" value="1"/>
</dbReference>
<evidence type="ECO:0000259" key="3">
    <source>
        <dbReference type="PROSITE" id="PS50076"/>
    </source>
</evidence>
<sequence>MVDYYDILGVPRNASQDDIKRAYRKLALRWHPDKNPDNKEHAERKFKDIAEAYEVLSDGEKREAYDNMTSGFSDPGAFRATRVQRPFDFGFQFRSPEDVFRDFFGGKDPFPHMIGDDVFMFPNHPHGVTHHANSVPMFPSSFHFGNEFSFHSGGLGGSRNFCSVSTSTKFVNGKRITTKRIMENDVERIEVEEDGELKSILVNGVEDDLALAVELSKREQASVPRASARTDGPSYNIQQRSPPGTPVVQDRDDEDEELQLAMACSLSEFEQSRQHPEGVRSKKQLGKDSGAKQQAKGQCGYKPTLQEGDHQGKLGSGMQGGYQGAAEQITGEGAGGRKESSRAESGDKDNPKPSKCRCCIF</sequence>
<dbReference type="CTD" id="3300"/>
<dbReference type="RefSeq" id="XP_031748489.1">
    <property type="nucleotide sequence ID" value="XM_031892629.1"/>
</dbReference>
<evidence type="ECO:0000256" key="1">
    <source>
        <dbReference type="ARBA" id="ARBA00023186"/>
    </source>
</evidence>
<feature type="domain" description="J" evidence="3">
    <location>
        <begin position="3"/>
        <end position="69"/>
    </location>
</feature>
<dbReference type="Bgee" id="ENSXETG00000019286">
    <property type="expression patterns" value="Expressed in testis and 14 other cell types or tissues"/>
</dbReference>
<dbReference type="Xenbase" id="XB-GENE-951530">
    <property type="gene designation" value="dnajb2"/>
</dbReference>
<dbReference type="GO" id="GO:0005737">
    <property type="term" value="C:cytoplasm"/>
    <property type="evidence" value="ECO:0007669"/>
    <property type="project" value="UniProtKB-ARBA"/>
</dbReference>
<gene>
    <name evidence="4 6 7 8 9 10 11 12" type="primary">dnajb2</name>
</gene>
<dbReference type="GO" id="GO:0051082">
    <property type="term" value="F:unfolded protein binding"/>
    <property type="evidence" value="ECO:0007669"/>
    <property type="project" value="InterPro"/>
</dbReference>
<feature type="compositionally biased region" description="Basic and acidic residues" evidence="2">
    <location>
        <begin position="270"/>
        <end position="290"/>
    </location>
</feature>
<dbReference type="PROSITE" id="PS00636">
    <property type="entry name" value="DNAJ_1"/>
    <property type="match status" value="1"/>
</dbReference>
<dbReference type="GO" id="GO:0030544">
    <property type="term" value="F:Hsp70 protein binding"/>
    <property type="evidence" value="ECO:0007669"/>
    <property type="project" value="InterPro"/>
</dbReference>
<dbReference type="RefSeq" id="XP_031748488.1">
    <property type="nucleotide sequence ID" value="XM_031892628.1"/>
</dbReference>
<dbReference type="RefSeq" id="XP_031748487.1">
    <property type="nucleotide sequence ID" value="XM_031892627.1"/>
</dbReference>
<evidence type="ECO:0000313" key="6">
    <source>
        <dbReference type="RefSeq" id="XP_012825839.2"/>
    </source>
</evidence>
<reference evidence="4" key="2">
    <citation type="submission" date="2021-03" db="UniProtKB">
        <authorList>
            <consortium name="Ensembl"/>
        </authorList>
    </citation>
    <scope>IDENTIFICATION</scope>
</reference>
<dbReference type="SUPFAM" id="SSF46565">
    <property type="entry name" value="Chaperone J-domain"/>
    <property type="match status" value="1"/>
</dbReference>
<dbReference type="PROSITE" id="PS50330">
    <property type="entry name" value="UIM"/>
    <property type="match status" value="1"/>
</dbReference>
<feature type="compositionally biased region" description="Basic and acidic residues" evidence="2">
    <location>
        <begin position="335"/>
        <end position="352"/>
    </location>
</feature>
<protein>
    <submittedName>
        <fullName evidence="4">DnaJ heat shock protein family (Hsp40) member B2</fullName>
    </submittedName>
    <submittedName>
        <fullName evidence="6 7">DnaJ homolog subfamily B member 2 isoform X1</fullName>
    </submittedName>
</protein>
<dbReference type="RefSeq" id="XP_012825839.2">
    <property type="nucleotide sequence ID" value="XM_012970385.3"/>
</dbReference>
<accession>A0A803JCB3</accession>
<dbReference type="PANTHER" id="PTHR45168">
    <property type="entry name" value="DNAJ HOMOLOG SUBFAMILY B MEMBER 2"/>
    <property type="match status" value="1"/>
</dbReference>
<dbReference type="InterPro" id="IPR003903">
    <property type="entry name" value="UIM_dom"/>
</dbReference>
<dbReference type="GeneTree" id="ENSGT00940000166954"/>
<reference evidence="6 7" key="3">
    <citation type="submission" date="2025-04" db="UniProtKB">
        <authorList>
            <consortium name="RefSeq"/>
        </authorList>
    </citation>
    <scope>IDENTIFICATION</scope>
    <source>
        <strain evidence="6 7">Nigerian</strain>
        <tissue evidence="6 7">Liver and blood</tissue>
    </source>
</reference>
<dbReference type="OMA" id="AAPFCHC"/>
<evidence type="ECO:0000313" key="10">
    <source>
        <dbReference type="RefSeq" id="XP_031748488.1"/>
    </source>
</evidence>
<reference evidence="4" key="1">
    <citation type="journal article" date="2010" name="Science">
        <title>The genome of the Western clawed frog Xenopus tropicalis.</title>
        <authorList>
            <person name="Hellsten U."/>
            <person name="Harland R.M."/>
            <person name="Gilchrist M.J."/>
            <person name="Hendrix D."/>
            <person name="Jurka J."/>
            <person name="Kapitonov V."/>
            <person name="Ovcharenko I."/>
            <person name="Putnam N.H."/>
            <person name="Shu S."/>
            <person name="Taher L."/>
            <person name="Blitz I.L."/>
            <person name="Blumberg B."/>
            <person name="Dichmann D.S."/>
            <person name="Dubchak I."/>
            <person name="Amaya E."/>
            <person name="Detter J.C."/>
            <person name="Fletcher R."/>
            <person name="Gerhard D.S."/>
            <person name="Goodstein D."/>
            <person name="Graves T."/>
            <person name="Grigoriev I.V."/>
            <person name="Grimwood J."/>
            <person name="Kawashima T."/>
            <person name="Lindquist E."/>
            <person name="Lucas S.M."/>
            <person name="Mead P.E."/>
            <person name="Mitros T."/>
            <person name="Ogino H."/>
            <person name="Ohta Y."/>
            <person name="Poliakov A.V."/>
            <person name="Pollet N."/>
            <person name="Robert J."/>
            <person name="Salamov A."/>
            <person name="Sater A.K."/>
            <person name="Schmutz J."/>
            <person name="Terry A."/>
            <person name="Vize P.D."/>
            <person name="Warren W.C."/>
            <person name="Wells D."/>
            <person name="Wills A."/>
            <person name="Wilson R.K."/>
            <person name="Zimmerman L.B."/>
            <person name="Zorn A.M."/>
            <person name="Grainger R."/>
            <person name="Grammer T."/>
            <person name="Khokha M.K."/>
            <person name="Richardson P.M."/>
            <person name="Rokhsar D.S."/>
        </authorList>
    </citation>
    <scope>NUCLEOTIDE SEQUENCE [LARGE SCALE GENOMIC DNA]</scope>
    <source>
        <strain evidence="4">Nigerian</strain>
    </source>
</reference>
<proteinExistence type="predicted"/>
<dbReference type="PRINTS" id="PR00625">
    <property type="entry name" value="JDOMAIN"/>
</dbReference>
<dbReference type="GeneID" id="548454"/>
<dbReference type="Gene3D" id="1.10.287.110">
    <property type="entry name" value="DnaJ domain"/>
    <property type="match status" value="1"/>
</dbReference>
<evidence type="ECO:0000313" key="4">
    <source>
        <dbReference type="Ensembl" id="ENSXETP00000105524"/>
    </source>
</evidence>
<dbReference type="InterPro" id="IPR018253">
    <property type="entry name" value="DnaJ_domain_CS"/>
</dbReference>
<evidence type="ECO:0000313" key="9">
    <source>
        <dbReference type="RefSeq" id="XP_031748487.1"/>
    </source>
</evidence>
<dbReference type="SMART" id="SM00271">
    <property type="entry name" value="DnaJ"/>
    <property type="match status" value="1"/>
</dbReference>
<organism evidence="4">
    <name type="scientific">Xenopus tropicalis</name>
    <name type="common">Western clawed frog</name>
    <name type="synonym">Silurana tropicalis</name>
    <dbReference type="NCBI Taxonomy" id="8364"/>
    <lineage>
        <taxon>Eukaryota</taxon>
        <taxon>Metazoa</taxon>
        <taxon>Chordata</taxon>
        <taxon>Craniata</taxon>
        <taxon>Vertebrata</taxon>
        <taxon>Euteleostomi</taxon>
        <taxon>Amphibia</taxon>
        <taxon>Batrachia</taxon>
        <taxon>Anura</taxon>
        <taxon>Pipoidea</taxon>
        <taxon>Pipidae</taxon>
        <taxon>Xenopodinae</taxon>
        <taxon>Xenopus</taxon>
        <taxon>Silurana</taxon>
    </lineage>
</organism>
<keyword evidence="1" id="KW-0143">Chaperone</keyword>
<keyword evidence="5" id="KW-1185">Reference proteome</keyword>
<dbReference type="CDD" id="cd06257">
    <property type="entry name" value="DnaJ"/>
    <property type="match status" value="1"/>
</dbReference>
<dbReference type="AGR" id="Xenbase:XB-GENE-951530"/>
<dbReference type="InterPro" id="IPR036869">
    <property type="entry name" value="J_dom_sf"/>
</dbReference>
<name>A0A803JCB3_XENTR</name>
<dbReference type="InterPro" id="IPR043183">
    <property type="entry name" value="DNJB2/6-like"/>
</dbReference>
<evidence type="ECO:0000313" key="7">
    <source>
        <dbReference type="RefSeq" id="XP_012825841.2"/>
    </source>
</evidence>
<evidence type="ECO:0000313" key="5">
    <source>
        <dbReference type="Proteomes" id="UP000008143"/>
    </source>
</evidence>
<evidence type="ECO:0000313" key="8">
    <source>
        <dbReference type="RefSeq" id="XP_031748486.1"/>
    </source>
</evidence>
<dbReference type="RefSeq" id="XP_031748486.1">
    <property type="nucleotide sequence ID" value="XM_031892626.1"/>
</dbReference>
<dbReference type="FunFam" id="1.10.287.110:FF:000021">
    <property type="entry name" value="DnaJ (Hsp40) homolog, subfamily B, member 2"/>
    <property type="match status" value="1"/>
</dbReference>
<dbReference type="PROSITE" id="PS50076">
    <property type="entry name" value="DNAJ_2"/>
    <property type="match status" value="1"/>
</dbReference>
<evidence type="ECO:0000313" key="12">
    <source>
        <dbReference type="Xenbase" id="XB-GENE-951530"/>
    </source>
</evidence>
<evidence type="ECO:0000256" key="2">
    <source>
        <dbReference type="SAM" id="MobiDB-lite"/>
    </source>
</evidence>
<dbReference type="AlphaFoldDB" id="A0A803JCB3"/>
<dbReference type="Gene3D" id="6.10.140.100">
    <property type="match status" value="1"/>
</dbReference>
<dbReference type="InterPro" id="IPR001623">
    <property type="entry name" value="DnaJ_domain"/>
</dbReference>
<dbReference type="OrthoDB" id="10250354at2759"/>